<keyword evidence="4" id="KW-1185">Reference proteome</keyword>
<protein>
    <submittedName>
        <fullName evidence="3">Uncharacterized protein</fullName>
    </submittedName>
</protein>
<dbReference type="GO" id="GO:0004222">
    <property type="term" value="F:metalloendopeptidase activity"/>
    <property type="evidence" value="ECO:0007669"/>
    <property type="project" value="TreeGrafter"/>
</dbReference>
<dbReference type="GO" id="GO:0005739">
    <property type="term" value="C:mitochondrion"/>
    <property type="evidence" value="ECO:0007669"/>
    <property type="project" value="TreeGrafter"/>
</dbReference>
<dbReference type="InterPro" id="IPR011249">
    <property type="entry name" value="Metalloenz_LuxS/M16"/>
</dbReference>
<reference evidence="3" key="2">
    <citation type="submission" date="2021-01" db="EMBL/GenBank/DDBJ databases">
        <authorList>
            <person name="Schikora-Tamarit M.A."/>
        </authorList>
    </citation>
    <scope>NUCLEOTIDE SEQUENCE</scope>
    <source>
        <strain evidence="3">CBS2887</strain>
    </source>
</reference>
<dbReference type="AlphaFoldDB" id="A0A9P8TQK9"/>
<feature type="domain" description="Peptidase M16 C-terminal" evidence="2">
    <location>
        <begin position="186"/>
        <end position="364"/>
    </location>
</feature>
<gene>
    <name evidence="3" type="ORF">WICPIJ_001451</name>
</gene>
<dbReference type="SUPFAM" id="SSF63411">
    <property type="entry name" value="LuxS/MPP-like metallohydrolase"/>
    <property type="match status" value="2"/>
</dbReference>
<dbReference type="Pfam" id="PF00675">
    <property type="entry name" value="Peptidase_M16"/>
    <property type="match status" value="1"/>
</dbReference>
<dbReference type="Pfam" id="PF05193">
    <property type="entry name" value="Peptidase_M16_C"/>
    <property type="match status" value="1"/>
</dbReference>
<dbReference type="Gene3D" id="3.30.830.10">
    <property type="entry name" value="Metalloenzyme, LuxS/M16 peptidase-like"/>
    <property type="match status" value="2"/>
</dbReference>
<dbReference type="GO" id="GO:0006627">
    <property type="term" value="P:protein processing involved in protein targeting to mitochondrion"/>
    <property type="evidence" value="ECO:0007669"/>
    <property type="project" value="TreeGrafter"/>
</dbReference>
<evidence type="ECO:0000259" key="2">
    <source>
        <dbReference type="Pfam" id="PF05193"/>
    </source>
</evidence>
<dbReference type="PANTHER" id="PTHR11851">
    <property type="entry name" value="METALLOPROTEASE"/>
    <property type="match status" value="1"/>
</dbReference>
<accession>A0A9P8TQK9</accession>
<dbReference type="Proteomes" id="UP000774326">
    <property type="component" value="Unassembled WGS sequence"/>
</dbReference>
<name>A0A9P8TQK9_WICPI</name>
<evidence type="ECO:0000313" key="3">
    <source>
        <dbReference type="EMBL" id="KAH3687571.1"/>
    </source>
</evidence>
<dbReference type="InterPro" id="IPR007863">
    <property type="entry name" value="Peptidase_M16_C"/>
</dbReference>
<evidence type="ECO:0000313" key="4">
    <source>
        <dbReference type="Proteomes" id="UP000774326"/>
    </source>
</evidence>
<comment type="caution">
    <text evidence="3">The sequence shown here is derived from an EMBL/GenBank/DDBJ whole genome shotgun (WGS) entry which is preliminary data.</text>
</comment>
<reference evidence="3" key="1">
    <citation type="journal article" date="2021" name="Open Biol.">
        <title>Shared evolutionary footprints suggest mitochondrial oxidative damage underlies multiple complex I losses in fungi.</title>
        <authorList>
            <person name="Schikora-Tamarit M.A."/>
            <person name="Marcet-Houben M."/>
            <person name="Nosek J."/>
            <person name="Gabaldon T."/>
        </authorList>
    </citation>
    <scope>NUCLEOTIDE SEQUENCE</scope>
    <source>
        <strain evidence="3">CBS2887</strain>
    </source>
</reference>
<feature type="domain" description="Peptidase M16 N-terminal" evidence="1">
    <location>
        <begin position="38"/>
        <end position="177"/>
    </location>
</feature>
<dbReference type="PANTHER" id="PTHR11851:SF126">
    <property type="entry name" value="CYTOCHROME B-C1 COMPLEX SUBUNIT 1, MITOCHONDRIAL"/>
    <property type="match status" value="1"/>
</dbReference>
<dbReference type="InterPro" id="IPR050361">
    <property type="entry name" value="MPP/UQCRC_Complex"/>
</dbReference>
<organism evidence="3 4">
    <name type="scientific">Wickerhamomyces pijperi</name>
    <name type="common">Yeast</name>
    <name type="synonym">Pichia pijperi</name>
    <dbReference type="NCBI Taxonomy" id="599730"/>
    <lineage>
        <taxon>Eukaryota</taxon>
        <taxon>Fungi</taxon>
        <taxon>Dikarya</taxon>
        <taxon>Ascomycota</taxon>
        <taxon>Saccharomycotina</taxon>
        <taxon>Saccharomycetes</taxon>
        <taxon>Phaffomycetales</taxon>
        <taxon>Wickerhamomycetaceae</taxon>
        <taxon>Wickerhamomyces</taxon>
    </lineage>
</organism>
<dbReference type="GO" id="GO:0009060">
    <property type="term" value="P:aerobic respiration"/>
    <property type="evidence" value="ECO:0007669"/>
    <property type="project" value="TreeGrafter"/>
</dbReference>
<dbReference type="OrthoDB" id="10251424at2759"/>
<proteinExistence type="predicted"/>
<dbReference type="InterPro" id="IPR011765">
    <property type="entry name" value="Pept_M16_N"/>
</dbReference>
<dbReference type="EMBL" id="JAEUBG010000738">
    <property type="protein sequence ID" value="KAH3687571.1"/>
    <property type="molecule type" value="Genomic_DNA"/>
</dbReference>
<sequence>MLSARSIKQSTVSLNLKRTFATAYGKTQYTSLSNGITIATESNPDAKSATLGLWVGAGSTSENPYNNGVSGLLNQVIVNSNQAEFNKAGLKFGSNVAKEYTSFFTQGLKGSLPQAIELLNSKVAQAELNAEYVLKQREITAKQLEAFEETNHAGRVFEHLHATAFQNTPLALPTRGTVETVSDLIAQDLEKFHKKNYVAGNTVVVATGDVKHEDVVALVEKKLQIAAGSVPEISAGKFLGSEVRLRDDTLPAAYIAIAHEGEAINSPNYYVAQVAAEIFGSYNGVEPISKNLGTKLSGTVSEFHLADTYNHFSASYKTAGLWGYAAETSNVGNIDDLVHFTLKEWNRLTISISPAEVARGKQLLKNKLLFSLNSPLAVAEDIGSKVVTVGRRASVEEAIAAIEKVDVAAVKKWAGAKLWDQDIAVAGTGQIEGLLDYMRLRNETSMMRW</sequence>
<evidence type="ECO:0000259" key="1">
    <source>
        <dbReference type="Pfam" id="PF00675"/>
    </source>
</evidence>
<dbReference type="GO" id="GO:0046872">
    <property type="term" value="F:metal ion binding"/>
    <property type="evidence" value="ECO:0007669"/>
    <property type="project" value="InterPro"/>
</dbReference>